<gene>
    <name evidence="2" type="ORF">ABL78_4939</name>
</gene>
<protein>
    <submittedName>
        <fullName evidence="2">None</fullName>
    </submittedName>
</protein>
<dbReference type="AlphaFoldDB" id="A0A0N0P536"/>
<dbReference type="EMBL" id="LJSK01000154">
    <property type="protein sequence ID" value="KPI86006.1"/>
    <property type="molecule type" value="Genomic_DNA"/>
</dbReference>
<organism evidence="2 3">
    <name type="scientific">Leptomonas seymouri</name>
    <dbReference type="NCBI Taxonomy" id="5684"/>
    <lineage>
        <taxon>Eukaryota</taxon>
        <taxon>Discoba</taxon>
        <taxon>Euglenozoa</taxon>
        <taxon>Kinetoplastea</taxon>
        <taxon>Metakinetoplastina</taxon>
        <taxon>Trypanosomatida</taxon>
        <taxon>Trypanosomatidae</taxon>
        <taxon>Leishmaniinae</taxon>
        <taxon>Leptomonas</taxon>
    </lineage>
</organism>
<dbReference type="VEuPathDB" id="TriTrypDB:Lsey_0154_0100"/>
<keyword evidence="1" id="KW-0732">Signal</keyword>
<feature type="signal peptide" evidence="1">
    <location>
        <begin position="1"/>
        <end position="29"/>
    </location>
</feature>
<comment type="caution">
    <text evidence="2">The sequence shown here is derived from an EMBL/GenBank/DDBJ whole genome shotgun (WGS) entry which is preliminary data.</text>
</comment>
<feature type="chain" id="PRO_5005857228" evidence="1">
    <location>
        <begin position="30"/>
        <end position="114"/>
    </location>
</feature>
<reference evidence="2 3" key="1">
    <citation type="journal article" date="2015" name="PLoS Pathog.">
        <title>Leptomonas seymouri: Adaptations to the Dixenous Life Cycle Analyzed by Genome Sequencing, Transcriptome Profiling and Co-infection with Leishmania donovani.</title>
        <authorList>
            <person name="Kraeva N."/>
            <person name="Butenko A."/>
            <person name="Hlavacova J."/>
            <person name="Kostygov A."/>
            <person name="Myskova J."/>
            <person name="Grybchuk D."/>
            <person name="Lestinova T."/>
            <person name="Votypka J."/>
            <person name="Volf P."/>
            <person name="Opperdoes F."/>
            <person name="Flegontov P."/>
            <person name="Lukes J."/>
            <person name="Yurchenko V."/>
        </authorList>
    </citation>
    <scope>NUCLEOTIDE SEQUENCE [LARGE SCALE GENOMIC DNA]</scope>
    <source>
        <strain evidence="2 3">ATCC 30220</strain>
    </source>
</reference>
<evidence type="ECO:0000256" key="1">
    <source>
        <dbReference type="SAM" id="SignalP"/>
    </source>
</evidence>
<evidence type="ECO:0000313" key="3">
    <source>
        <dbReference type="Proteomes" id="UP000038009"/>
    </source>
</evidence>
<evidence type="ECO:0000313" key="2">
    <source>
        <dbReference type="EMBL" id="KPI86006.1"/>
    </source>
</evidence>
<keyword evidence="3" id="KW-1185">Reference proteome</keyword>
<name>A0A0N0P536_LEPSE</name>
<accession>A0A0N0P536</accession>
<proteinExistence type="predicted"/>
<dbReference type="Proteomes" id="UP000038009">
    <property type="component" value="Unassembled WGS sequence"/>
</dbReference>
<sequence length="114" mass="12718">MTSLFGALTQLSLFFSLLVLLLPSPYFCGRPPPSWSMQPPAHQRPGRDCDGFASSCVCVRRKRIFFCDCEPGWERRRGGEACAHRAFAERRAAVLPSTKLSGATLIFRGKVRGR</sequence>